<dbReference type="GO" id="GO:0033617">
    <property type="term" value="P:mitochondrial respiratory chain complex IV assembly"/>
    <property type="evidence" value="ECO:0007669"/>
    <property type="project" value="TreeGrafter"/>
</dbReference>
<comment type="similarity">
    <text evidence="2">Belongs to the COX17 family.</text>
</comment>
<reference evidence="10" key="1">
    <citation type="submission" date="2022-07" db="EMBL/GenBank/DDBJ databases">
        <title>Genome Sequence of Xylaria arbuscula.</title>
        <authorList>
            <person name="Buettner E."/>
        </authorList>
    </citation>
    <scope>NUCLEOTIDE SEQUENCE</scope>
    <source>
        <strain evidence="10">VT107</strain>
    </source>
</reference>
<evidence type="ECO:0000256" key="8">
    <source>
        <dbReference type="PIRSR" id="PIRSR607745-1"/>
    </source>
</evidence>
<dbReference type="PANTHER" id="PTHR16719:SF0">
    <property type="entry name" value="CYTOCHROME C OXIDASE COPPER CHAPERONE"/>
    <property type="match status" value="1"/>
</dbReference>
<dbReference type="EMBL" id="JANPWZ010001027">
    <property type="protein sequence ID" value="KAJ3569511.1"/>
    <property type="molecule type" value="Genomic_DNA"/>
</dbReference>
<proteinExistence type="inferred from homology"/>
<keyword evidence="6" id="KW-1015">Disulfide bond</keyword>
<dbReference type="PANTHER" id="PTHR16719">
    <property type="entry name" value="CYTOCHROME C OXIDASE COPPER CHAPERONE"/>
    <property type="match status" value="1"/>
</dbReference>
<keyword evidence="7" id="KW-0143">Chaperone</keyword>
<dbReference type="AlphaFoldDB" id="A0A9W8TKG3"/>
<protein>
    <recommendedName>
        <fullName evidence="12">Cytochrome c oxidase assembly protein subunit 17</fullName>
    </recommendedName>
</protein>
<evidence type="ECO:0000313" key="10">
    <source>
        <dbReference type="EMBL" id="KAJ3569511.1"/>
    </source>
</evidence>
<evidence type="ECO:0000256" key="3">
    <source>
        <dbReference type="ARBA" id="ARBA00022723"/>
    </source>
</evidence>
<dbReference type="Gene3D" id="1.10.287.1130">
    <property type="entry name" value="CytochromE C oxidase copper chaperone"/>
    <property type="match status" value="1"/>
</dbReference>
<evidence type="ECO:0000256" key="6">
    <source>
        <dbReference type="ARBA" id="ARBA00023157"/>
    </source>
</evidence>
<feature type="compositionally biased region" description="Low complexity" evidence="9">
    <location>
        <begin position="1"/>
        <end position="12"/>
    </location>
</feature>
<evidence type="ECO:0008006" key="12">
    <source>
        <dbReference type="Google" id="ProtNLM"/>
    </source>
</evidence>
<dbReference type="InterPro" id="IPR007745">
    <property type="entry name" value="Cyt_c_oxidase_Cu-chaperone"/>
</dbReference>
<dbReference type="Proteomes" id="UP001148614">
    <property type="component" value="Unassembled WGS sequence"/>
</dbReference>
<feature type="binding site" evidence="8">
    <location>
        <position position="33"/>
    </location>
    <ligand>
        <name>Cu cation</name>
        <dbReference type="ChEBI" id="CHEBI:23378"/>
    </ligand>
</feature>
<evidence type="ECO:0000256" key="2">
    <source>
        <dbReference type="ARBA" id="ARBA00009241"/>
    </source>
</evidence>
<dbReference type="PROSITE" id="PS51808">
    <property type="entry name" value="CHCH"/>
    <property type="match status" value="1"/>
</dbReference>
<name>A0A9W8TKG3_9PEZI</name>
<organism evidence="10 11">
    <name type="scientific">Xylaria arbuscula</name>
    <dbReference type="NCBI Taxonomy" id="114810"/>
    <lineage>
        <taxon>Eukaryota</taxon>
        <taxon>Fungi</taxon>
        <taxon>Dikarya</taxon>
        <taxon>Ascomycota</taxon>
        <taxon>Pezizomycotina</taxon>
        <taxon>Sordariomycetes</taxon>
        <taxon>Xylariomycetidae</taxon>
        <taxon>Xylariales</taxon>
        <taxon>Xylariaceae</taxon>
        <taxon>Xylaria</taxon>
    </lineage>
</organism>
<accession>A0A9W8TKG3</accession>
<dbReference type="InterPro" id="IPR009069">
    <property type="entry name" value="Cys_alpha_HP_mot_SF"/>
</dbReference>
<dbReference type="GO" id="GO:0005507">
    <property type="term" value="F:copper ion binding"/>
    <property type="evidence" value="ECO:0007669"/>
    <property type="project" value="InterPro"/>
</dbReference>
<dbReference type="OrthoDB" id="1915887at2759"/>
<keyword evidence="3 8" id="KW-0479">Metal-binding</keyword>
<evidence type="ECO:0000256" key="1">
    <source>
        <dbReference type="ARBA" id="ARBA00004569"/>
    </source>
</evidence>
<dbReference type="VEuPathDB" id="FungiDB:F4678DRAFT_422331"/>
<evidence type="ECO:0000313" key="11">
    <source>
        <dbReference type="Proteomes" id="UP001148614"/>
    </source>
</evidence>
<evidence type="ECO:0000256" key="7">
    <source>
        <dbReference type="ARBA" id="ARBA00023186"/>
    </source>
</evidence>
<gene>
    <name evidence="10" type="ORF">NPX13_g6062</name>
</gene>
<dbReference type="SUPFAM" id="SSF47072">
    <property type="entry name" value="Cysteine alpha-hairpin motif"/>
    <property type="match status" value="1"/>
</dbReference>
<sequence>MSSSISMPSISPKVESAAPVAGADTAASKPKPCCVCKDEKAQRDDCMLFSKSDDPTSDCKPIIDQYKTCMAGFGFKI</sequence>
<dbReference type="FunFam" id="1.10.287.1130:FF:000004">
    <property type="entry name" value="Cytochrome c oxidase copper chaperone"/>
    <property type="match status" value="1"/>
</dbReference>
<evidence type="ECO:0000256" key="4">
    <source>
        <dbReference type="ARBA" id="ARBA00023008"/>
    </source>
</evidence>
<evidence type="ECO:0000256" key="5">
    <source>
        <dbReference type="ARBA" id="ARBA00023128"/>
    </source>
</evidence>
<dbReference type="Pfam" id="PF05051">
    <property type="entry name" value="COX17"/>
    <property type="match status" value="1"/>
</dbReference>
<keyword evidence="4 8" id="KW-0186">Copper</keyword>
<keyword evidence="11" id="KW-1185">Reference proteome</keyword>
<evidence type="ECO:0000256" key="9">
    <source>
        <dbReference type="SAM" id="MobiDB-lite"/>
    </source>
</evidence>
<comment type="caution">
    <text evidence="10">The sequence shown here is derived from an EMBL/GenBank/DDBJ whole genome shotgun (WGS) entry which is preliminary data.</text>
</comment>
<comment type="subcellular location">
    <subcellularLocation>
        <location evidence="1">Mitochondrion intermembrane space</location>
    </subcellularLocation>
</comment>
<dbReference type="GO" id="GO:0016531">
    <property type="term" value="F:copper chaperone activity"/>
    <property type="evidence" value="ECO:0007669"/>
    <property type="project" value="InterPro"/>
</dbReference>
<feature type="region of interest" description="Disordered" evidence="9">
    <location>
        <begin position="1"/>
        <end position="31"/>
    </location>
</feature>
<keyword evidence="5" id="KW-0496">Mitochondrion</keyword>
<dbReference type="GO" id="GO:0005758">
    <property type="term" value="C:mitochondrial intermembrane space"/>
    <property type="evidence" value="ECO:0007669"/>
    <property type="project" value="UniProtKB-SubCell"/>
</dbReference>
<feature type="binding site" evidence="8">
    <location>
        <position position="34"/>
    </location>
    <ligand>
        <name>Cu cation</name>
        <dbReference type="ChEBI" id="CHEBI:23378"/>
    </ligand>
</feature>